<dbReference type="Proteomes" id="UP000512286">
    <property type="component" value="Chromosome"/>
</dbReference>
<organism evidence="1 2">
    <name type="scientific">Clostridium intestinale</name>
    <dbReference type="NCBI Taxonomy" id="36845"/>
    <lineage>
        <taxon>Bacteria</taxon>
        <taxon>Bacillati</taxon>
        <taxon>Bacillota</taxon>
        <taxon>Clostridia</taxon>
        <taxon>Eubacteriales</taxon>
        <taxon>Clostridiaceae</taxon>
        <taxon>Clostridium</taxon>
    </lineage>
</organism>
<dbReference type="KEGG" id="cint:HZF06_01530"/>
<evidence type="ECO:0000313" key="2">
    <source>
        <dbReference type="Proteomes" id="UP000512286"/>
    </source>
</evidence>
<proteinExistence type="predicted"/>
<gene>
    <name evidence="1" type="ORF">HZF06_01530</name>
</gene>
<dbReference type="EMBL" id="CP059378">
    <property type="protein sequence ID" value="QLY80293.1"/>
    <property type="molecule type" value="Genomic_DNA"/>
</dbReference>
<protein>
    <submittedName>
        <fullName evidence="1">Uncharacterized protein</fullName>
    </submittedName>
</protein>
<reference evidence="1 2" key="1">
    <citation type="submission" date="2020-07" db="EMBL/GenBank/DDBJ databases">
        <title>Electron transfer.</title>
        <authorList>
            <person name="Huang L."/>
            <person name="Liu X."/>
            <person name="Zhou S."/>
        </authorList>
    </citation>
    <scope>NUCLEOTIDE SEQUENCE [LARGE SCALE GENOMIC DNA]</scope>
    <source>
        <strain evidence="1 2">Lx1</strain>
    </source>
</reference>
<dbReference type="RefSeq" id="WP_181602159.1">
    <property type="nucleotide sequence ID" value="NZ_CP059378.1"/>
</dbReference>
<name>A0A7D6ZUX2_9CLOT</name>
<evidence type="ECO:0000313" key="1">
    <source>
        <dbReference type="EMBL" id="QLY80293.1"/>
    </source>
</evidence>
<accession>A0A7D6ZUX2</accession>
<sequence length="64" mass="7328">MLNLAGNLFLQIGHLQNTKEITIKISNKETPIIAKKVIPVNVEVMLKNIDRNKQTREKFLNLSI</sequence>
<dbReference type="AlphaFoldDB" id="A0A7D6ZUX2"/>